<protein>
    <submittedName>
        <fullName evidence="2">Uncharacterized protein</fullName>
    </submittedName>
</protein>
<gene>
    <name evidence="2" type="ORF">GIW81_16400</name>
</gene>
<evidence type="ECO:0000313" key="3">
    <source>
        <dbReference type="Proteomes" id="UP000440694"/>
    </source>
</evidence>
<dbReference type="EMBL" id="WMBQ01000002">
    <property type="protein sequence ID" value="MTD95921.1"/>
    <property type="molecule type" value="Genomic_DNA"/>
</dbReference>
<feature type="region of interest" description="Disordered" evidence="1">
    <location>
        <begin position="1"/>
        <end position="37"/>
    </location>
</feature>
<dbReference type="RefSeq" id="WP_154740403.1">
    <property type="nucleotide sequence ID" value="NZ_WMBQ01000002.1"/>
</dbReference>
<keyword evidence="3" id="KW-1185">Reference proteome</keyword>
<proteinExistence type="predicted"/>
<evidence type="ECO:0000313" key="2">
    <source>
        <dbReference type="EMBL" id="MTD95921.1"/>
    </source>
</evidence>
<organism evidence="2 3">
    <name type="scientific">Hyphomicrobium album</name>
    <dbReference type="NCBI Taxonomy" id="2665159"/>
    <lineage>
        <taxon>Bacteria</taxon>
        <taxon>Pseudomonadati</taxon>
        <taxon>Pseudomonadota</taxon>
        <taxon>Alphaproteobacteria</taxon>
        <taxon>Hyphomicrobiales</taxon>
        <taxon>Hyphomicrobiaceae</taxon>
        <taxon>Hyphomicrobium</taxon>
    </lineage>
</organism>
<dbReference type="Proteomes" id="UP000440694">
    <property type="component" value="Unassembled WGS sequence"/>
</dbReference>
<dbReference type="AlphaFoldDB" id="A0A6I3KT80"/>
<name>A0A6I3KT80_9HYPH</name>
<comment type="caution">
    <text evidence="2">The sequence shown here is derived from an EMBL/GenBank/DDBJ whole genome shotgun (WGS) entry which is preliminary data.</text>
</comment>
<evidence type="ECO:0000256" key="1">
    <source>
        <dbReference type="SAM" id="MobiDB-lite"/>
    </source>
</evidence>
<sequence length="85" mass="9423">MGERVSRKGKRQAAPPSQRGGRSRVETKSSTVGRVEALERERDQLRAKLVAAEAAISKLQQARDEAVNRIDWAIDSLHNLLESDA</sequence>
<accession>A0A6I3KT80</accession>
<reference evidence="2 3" key="1">
    <citation type="submission" date="2019-11" db="EMBL/GenBank/DDBJ databases">
        <title>Identification of a novel strain.</title>
        <authorList>
            <person name="Xu Q."/>
            <person name="Wang G."/>
        </authorList>
    </citation>
    <scope>NUCLEOTIDE SEQUENCE [LARGE SCALE GENOMIC DNA]</scope>
    <source>
        <strain evidence="3">xq</strain>
    </source>
</reference>